<dbReference type="InterPro" id="IPR000792">
    <property type="entry name" value="Tscrpt_reg_LuxR_C"/>
</dbReference>
<evidence type="ECO:0000313" key="5">
    <source>
        <dbReference type="Proteomes" id="UP001597145"/>
    </source>
</evidence>
<name>A0ABW4FDV6_9PSEU</name>
<dbReference type="InterPro" id="IPR041664">
    <property type="entry name" value="AAA_16"/>
</dbReference>
<dbReference type="InterPro" id="IPR011990">
    <property type="entry name" value="TPR-like_helical_dom_sf"/>
</dbReference>
<dbReference type="Proteomes" id="UP001597145">
    <property type="component" value="Unassembled WGS sequence"/>
</dbReference>
<dbReference type="CDD" id="cd06170">
    <property type="entry name" value="LuxR_C_like"/>
    <property type="match status" value="1"/>
</dbReference>
<dbReference type="InterPro" id="IPR027417">
    <property type="entry name" value="P-loop_NTPase"/>
</dbReference>
<comment type="caution">
    <text evidence="4">The sequence shown here is derived from an EMBL/GenBank/DDBJ whole genome shotgun (WGS) entry which is preliminary data.</text>
</comment>
<dbReference type="InterPro" id="IPR016032">
    <property type="entry name" value="Sig_transdc_resp-reg_C-effctor"/>
</dbReference>
<feature type="domain" description="HTH luxR-type" evidence="3">
    <location>
        <begin position="854"/>
        <end position="919"/>
    </location>
</feature>
<keyword evidence="2" id="KW-0067">ATP-binding</keyword>
<dbReference type="SUPFAM" id="SSF52540">
    <property type="entry name" value="P-loop containing nucleoside triphosphate hydrolases"/>
    <property type="match status" value="1"/>
</dbReference>
<evidence type="ECO:0000259" key="3">
    <source>
        <dbReference type="PROSITE" id="PS50043"/>
    </source>
</evidence>
<keyword evidence="1" id="KW-0547">Nucleotide-binding</keyword>
<dbReference type="SUPFAM" id="SSF46894">
    <property type="entry name" value="C-terminal effector domain of the bipartite response regulators"/>
    <property type="match status" value="1"/>
</dbReference>
<dbReference type="Gene3D" id="1.10.10.10">
    <property type="entry name" value="Winged helix-like DNA-binding domain superfamily/Winged helix DNA-binding domain"/>
    <property type="match status" value="1"/>
</dbReference>
<gene>
    <name evidence="4" type="ORF">ACFSCY_02820</name>
</gene>
<dbReference type="EMBL" id="JBHUCP010000002">
    <property type="protein sequence ID" value="MFD1528364.1"/>
    <property type="molecule type" value="Genomic_DNA"/>
</dbReference>
<dbReference type="SMART" id="SM00421">
    <property type="entry name" value="HTH_LUXR"/>
    <property type="match status" value="1"/>
</dbReference>
<dbReference type="InterPro" id="IPR036388">
    <property type="entry name" value="WH-like_DNA-bd_sf"/>
</dbReference>
<keyword evidence="5" id="KW-1185">Reference proteome</keyword>
<proteinExistence type="predicted"/>
<protein>
    <submittedName>
        <fullName evidence="4">AAA family ATPase</fullName>
    </submittedName>
</protein>
<accession>A0ABW4FDV6</accession>
<dbReference type="SUPFAM" id="SSF48452">
    <property type="entry name" value="TPR-like"/>
    <property type="match status" value="1"/>
</dbReference>
<evidence type="ECO:0000313" key="4">
    <source>
        <dbReference type="EMBL" id="MFD1528364.1"/>
    </source>
</evidence>
<dbReference type="PANTHER" id="PTHR16305:SF35">
    <property type="entry name" value="TRANSCRIPTIONAL ACTIVATOR DOMAIN"/>
    <property type="match status" value="1"/>
</dbReference>
<dbReference type="Pfam" id="PF00196">
    <property type="entry name" value="GerE"/>
    <property type="match status" value="1"/>
</dbReference>
<dbReference type="Pfam" id="PF13191">
    <property type="entry name" value="AAA_16"/>
    <property type="match status" value="1"/>
</dbReference>
<dbReference type="PANTHER" id="PTHR16305">
    <property type="entry name" value="TESTICULAR SOLUBLE ADENYLYL CYCLASE"/>
    <property type="match status" value="1"/>
</dbReference>
<organism evidence="4 5">
    <name type="scientific">Pseudonocardia aurantiaca</name>
    <dbReference type="NCBI Taxonomy" id="75290"/>
    <lineage>
        <taxon>Bacteria</taxon>
        <taxon>Bacillati</taxon>
        <taxon>Actinomycetota</taxon>
        <taxon>Actinomycetes</taxon>
        <taxon>Pseudonocardiales</taxon>
        <taxon>Pseudonocardiaceae</taxon>
        <taxon>Pseudonocardia</taxon>
    </lineage>
</organism>
<reference evidence="5" key="1">
    <citation type="journal article" date="2019" name="Int. J. Syst. Evol. Microbiol.">
        <title>The Global Catalogue of Microorganisms (GCM) 10K type strain sequencing project: providing services to taxonomists for standard genome sequencing and annotation.</title>
        <authorList>
            <consortium name="The Broad Institute Genomics Platform"/>
            <consortium name="The Broad Institute Genome Sequencing Center for Infectious Disease"/>
            <person name="Wu L."/>
            <person name="Ma J."/>
        </authorList>
    </citation>
    <scope>NUCLEOTIDE SEQUENCE [LARGE SCALE GENOMIC DNA]</scope>
    <source>
        <strain evidence="5">JCM 12165</strain>
    </source>
</reference>
<dbReference type="PROSITE" id="PS50043">
    <property type="entry name" value="HTH_LUXR_2"/>
    <property type="match status" value="1"/>
</dbReference>
<evidence type="ECO:0000256" key="2">
    <source>
        <dbReference type="ARBA" id="ARBA00022840"/>
    </source>
</evidence>
<evidence type="ECO:0000256" key="1">
    <source>
        <dbReference type="ARBA" id="ARBA00022741"/>
    </source>
</evidence>
<dbReference type="RefSeq" id="WP_343988425.1">
    <property type="nucleotide sequence ID" value="NZ_BAAAJG010000029.1"/>
</dbReference>
<dbReference type="PRINTS" id="PR00038">
    <property type="entry name" value="HTHLUXR"/>
</dbReference>
<sequence>MGRPGIHARPRLLGRRSECAALDRLLDDARAGRSSVLVLRGESGCGKSALLDFAHGRAARCRVVRIGGAESEMELAYAGLHQLCVPILGRLDHLPAPQGNALRVAFGLSEGAIPDRFLVGLAVLTLLSEVATEQPLVCVVDDAQWLDRASVQALAFAARRLLAEPVGMVFAVREPSYEQELTGLPAMLIEGIGDTDARHLLASAIRGRLDEQVRDRIVAETRGNPLALLELTRGLSPAELAGGFALPDARPLASRIEQSFARQLQQLPRDTQQFLLLAAAEPVGDATLLRRAAERLGVGADAAAPAESAGLIELGSRVRFRHPLVRSAAYRHAPWPERRRVHLAIAEATDPQDDPDRRAWHRANAAQGPDADVAAELERSAGRAQSRGGVAAAAAFLERATELTPDPARRTARALAAARAKFEAAAPDAALALLMTAEMGRLDDLQQAGLERLRAQVAFTRTRGSDAPMLLLKAAKRLEPLDARLARETYLEAFEAASFAGRLTVGGGMLELAEAARSAPPAPDLPPAIDQLLVGLITRSTEGYAAAVGPLRRALETFSQKDGVTADDSRWLWFACRIASDLWDDDMWHELAARQVRLTRAAGMLSLLPLGSTYRAAVHVHAGEFGDAAALVDEADAIAQATGNAPLMYAALVLASWRGQQEHVMELIERGIRDATARGEGRAIALAEYATAVVYNGLGNYSGALAAAQRAGTHDDLGLLAWLQIELIEAAARCGQPEAAADALRCLSERTRAAGTDWGLGIEARSRALLGDGPAAEALYREAIDRLGRSRIVIHLARAHLLYGEWLRRENRRIDAREQLRRAHEIFTRIGAQAFAERARRDLLATGETVRTRTVDRFDELTAQEGQIARLARSGLSNPEIGAQLFVSPRTVEWHLRKIFAKLGISSRRQLIDVLPELGRVASSM</sequence>